<accession>A0AB39D7F0</accession>
<evidence type="ECO:0000313" key="1">
    <source>
        <dbReference type="EMBL" id="XDJ49935.1"/>
    </source>
</evidence>
<protein>
    <submittedName>
        <fullName evidence="1">Uncharacterized protein</fullName>
    </submittedName>
</protein>
<dbReference type="EMBL" id="CP158255">
    <property type="protein sequence ID" value="XDJ49935.1"/>
    <property type="molecule type" value="Genomic_DNA"/>
</dbReference>
<name>A0AB39D7F0_9BURK</name>
<sequence length="116" mass="13300">MSEFNSCPEKGQKITVTFPHGAQNLLVRRFGNEYLEVPIWHGMSALNLERDLRKHLNEYPFTEEWLVDLRDFVDAKLRAMRTARKSGGFAIPLPKGRGFAIINDFPLVRGRVEVTA</sequence>
<dbReference type="RefSeq" id="WP_368646845.1">
    <property type="nucleotide sequence ID" value="NZ_CP158255.1"/>
</dbReference>
<reference evidence="1" key="1">
    <citation type="submission" date="2024-05" db="EMBL/GenBank/DDBJ databases">
        <authorList>
            <person name="Luo Y.-C."/>
            <person name="Nicholds J."/>
            <person name="Mortimer T."/>
            <person name="Maboni G."/>
        </authorList>
    </citation>
    <scope>NUCLEOTIDE SEQUENCE</scope>
    <source>
        <strain evidence="1">151108</strain>
    </source>
</reference>
<dbReference type="AlphaFoldDB" id="A0AB39D7F0"/>
<organism evidence="1">
    <name type="scientific">Castellaniella ginsengisoli</name>
    <dbReference type="NCBI Taxonomy" id="546114"/>
    <lineage>
        <taxon>Bacteria</taxon>
        <taxon>Pseudomonadati</taxon>
        <taxon>Pseudomonadota</taxon>
        <taxon>Betaproteobacteria</taxon>
        <taxon>Burkholderiales</taxon>
        <taxon>Alcaligenaceae</taxon>
        <taxon>Castellaniella</taxon>
    </lineage>
</organism>
<gene>
    <name evidence="1" type="ORF">ABRZ09_11990</name>
</gene>
<proteinExistence type="predicted"/>